<dbReference type="InterPro" id="IPR051518">
    <property type="entry name" value="Sucrose_Phosphatase"/>
</dbReference>
<evidence type="ECO:0000313" key="3">
    <source>
        <dbReference type="EMBL" id="QDT12172.1"/>
    </source>
</evidence>
<sequence length="258" mass="28199">MDGTFIPLEGNADNVRDLAVLGQQMNRHQIDLVYVTGRDFALVNDAIDTYQLPAPMWVICDVGAAIYHRGESGDYDLLAEYRSHLSRIVATVGTAALLEPFSEIAGLRKQEESKQSEFKLSFYADAKHLDKTAGLLQNLVSEMKLPYEMIASVDPFTGDGLIDLLPRGVSKASALDWWAKHVGCHRQSIVFSGDSGNDLAALTAGYRSIVVGNASASLIEKVQQKHRSSAWDNRLHVAQASATSGVLEGLEHFLSQPQ</sequence>
<dbReference type="Proteomes" id="UP000319817">
    <property type="component" value="Chromosome"/>
</dbReference>
<dbReference type="EC" id="3.1.3.79" evidence="3"/>
<evidence type="ECO:0000259" key="2">
    <source>
        <dbReference type="Pfam" id="PF05116"/>
    </source>
</evidence>
<keyword evidence="1 3" id="KW-0378">Hydrolase</keyword>
<dbReference type="InterPro" id="IPR006379">
    <property type="entry name" value="HAD-SF_hydro_IIB"/>
</dbReference>
<dbReference type="InterPro" id="IPR006380">
    <property type="entry name" value="SPP-like_dom"/>
</dbReference>
<evidence type="ECO:0000313" key="4">
    <source>
        <dbReference type="Proteomes" id="UP000319817"/>
    </source>
</evidence>
<name>A0A517NYH6_9BACT</name>
<dbReference type="Gene3D" id="3.90.1070.10">
    <property type="match status" value="1"/>
</dbReference>
<evidence type="ECO:0000256" key="1">
    <source>
        <dbReference type="ARBA" id="ARBA00022801"/>
    </source>
</evidence>
<dbReference type="EMBL" id="CP036526">
    <property type="protein sequence ID" value="QDT12172.1"/>
    <property type="molecule type" value="Genomic_DNA"/>
</dbReference>
<dbReference type="InterPro" id="IPR036412">
    <property type="entry name" value="HAD-like_sf"/>
</dbReference>
<dbReference type="AlphaFoldDB" id="A0A517NYH6"/>
<dbReference type="Gene3D" id="3.40.50.1000">
    <property type="entry name" value="HAD superfamily/HAD-like"/>
    <property type="match status" value="1"/>
</dbReference>
<reference evidence="3 4" key="1">
    <citation type="submission" date="2019-02" db="EMBL/GenBank/DDBJ databases">
        <title>Deep-cultivation of Planctomycetes and their phenomic and genomic characterization uncovers novel biology.</title>
        <authorList>
            <person name="Wiegand S."/>
            <person name="Jogler M."/>
            <person name="Boedeker C."/>
            <person name="Pinto D."/>
            <person name="Vollmers J."/>
            <person name="Rivas-Marin E."/>
            <person name="Kohn T."/>
            <person name="Peeters S.H."/>
            <person name="Heuer A."/>
            <person name="Rast P."/>
            <person name="Oberbeckmann S."/>
            <person name="Bunk B."/>
            <person name="Jeske O."/>
            <person name="Meyerdierks A."/>
            <person name="Storesund J.E."/>
            <person name="Kallscheuer N."/>
            <person name="Luecker S."/>
            <person name="Lage O.M."/>
            <person name="Pohl T."/>
            <person name="Merkel B.J."/>
            <person name="Hornburger P."/>
            <person name="Mueller R.-W."/>
            <person name="Bruemmer F."/>
            <person name="Labrenz M."/>
            <person name="Spormann A.M."/>
            <person name="Op den Camp H."/>
            <person name="Overmann J."/>
            <person name="Amann R."/>
            <person name="Jetten M.S.M."/>
            <person name="Mascher T."/>
            <person name="Medema M.H."/>
            <person name="Devos D.P."/>
            <person name="Kaster A.-K."/>
            <person name="Ovreas L."/>
            <person name="Rohde M."/>
            <person name="Galperin M.Y."/>
            <person name="Jogler C."/>
        </authorList>
    </citation>
    <scope>NUCLEOTIDE SEQUENCE [LARGE SCALE GENOMIC DNA]</scope>
    <source>
        <strain evidence="3 4">K23_9</strain>
    </source>
</reference>
<keyword evidence="4" id="KW-1185">Reference proteome</keyword>
<dbReference type="PANTHER" id="PTHR46521:SF4">
    <property type="entry name" value="SUCROSE-PHOSPHATASE 2-RELATED"/>
    <property type="match status" value="1"/>
</dbReference>
<accession>A0A517NYH6</accession>
<feature type="domain" description="Sucrose phosphatase-like" evidence="2">
    <location>
        <begin position="1"/>
        <end position="253"/>
    </location>
</feature>
<protein>
    <submittedName>
        <fullName evidence="3">Mannosylfructose-phosphate phosphatase</fullName>
        <ecNumber evidence="3">3.1.3.79</ecNumber>
    </submittedName>
</protein>
<dbReference type="GO" id="GO:0016791">
    <property type="term" value="F:phosphatase activity"/>
    <property type="evidence" value="ECO:0007669"/>
    <property type="project" value="UniProtKB-ARBA"/>
</dbReference>
<dbReference type="PANTHER" id="PTHR46521">
    <property type="entry name" value="SUCROSE-PHOSPHATASE 2-RELATED"/>
    <property type="match status" value="1"/>
</dbReference>
<gene>
    <name evidence="3" type="primary">mfppA</name>
    <name evidence="3" type="ORF">K239x_41810</name>
</gene>
<dbReference type="NCBIfam" id="TIGR01484">
    <property type="entry name" value="HAD-SF-IIB"/>
    <property type="match status" value="1"/>
</dbReference>
<dbReference type="SUPFAM" id="SSF56784">
    <property type="entry name" value="HAD-like"/>
    <property type="match status" value="1"/>
</dbReference>
<organism evidence="3 4">
    <name type="scientific">Stieleria marina</name>
    <dbReference type="NCBI Taxonomy" id="1930275"/>
    <lineage>
        <taxon>Bacteria</taxon>
        <taxon>Pseudomonadati</taxon>
        <taxon>Planctomycetota</taxon>
        <taxon>Planctomycetia</taxon>
        <taxon>Pirellulales</taxon>
        <taxon>Pirellulaceae</taxon>
        <taxon>Stieleria</taxon>
    </lineage>
</organism>
<dbReference type="Pfam" id="PF05116">
    <property type="entry name" value="S6PP"/>
    <property type="match status" value="1"/>
</dbReference>
<dbReference type="InterPro" id="IPR023214">
    <property type="entry name" value="HAD_sf"/>
</dbReference>
<proteinExistence type="predicted"/>